<evidence type="ECO:0000313" key="18">
    <source>
        <dbReference type="EMBL" id="CAG8958579.1"/>
    </source>
</evidence>
<comment type="function">
    <text evidence="3">Lignin degradation and detoxification of lignin-derived products.</text>
</comment>
<evidence type="ECO:0000256" key="4">
    <source>
        <dbReference type="ARBA" id="ARBA00004613"/>
    </source>
</evidence>
<dbReference type="FunFam" id="2.60.40.420:FF:000038">
    <property type="entry name" value="Extracellular dihydrogeodin oxidase/laccase"/>
    <property type="match status" value="1"/>
</dbReference>
<dbReference type="PANTHER" id="PTHR11709">
    <property type="entry name" value="MULTI-COPPER OXIDASE"/>
    <property type="match status" value="1"/>
</dbReference>
<evidence type="ECO:0000256" key="14">
    <source>
        <dbReference type="SAM" id="SignalP"/>
    </source>
</evidence>
<keyword evidence="19" id="KW-1185">Reference proteome</keyword>
<keyword evidence="7" id="KW-0964">Secreted</keyword>
<dbReference type="GO" id="GO:0046274">
    <property type="term" value="P:lignin catabolic process"/>
    <property type="evidence" value="ECO:0007669"/>
    <property type="project" value="UniProtKB-KW"/>
</dbReference>
<comment type="similarity">
    <text evidence="5">Belongs to the multicopper oxidase family.</text>
</comment>
<dbReference type="GO" id="GO:0005507">
    <property type="term" value="F:copper ion binding"/>
    <property type="evidence" value="ECO:0007669"/>
    <property type="project" value="InterPro"/>
</dbReference>
<accession>A0A9N9PLM1</accession>
<sequence length="591" mass="64364">MSLIGQIVTSALSLVGALTQGQTNGGSKWGTINPQPTFPDFLRNNPLGAGGFPWGGLTAEKSNPYKSAPFTGVTRRYDFTIARGQIAPDGYQKDVILVNGQFPGPPIEANWGDMISVTVRNKIASPEEGTAMHWHGFLQTDTPYYDGTPGVQQCPIAPGSTFTYTFRAELYGSSWYHSHYSSQVAGGLFGPLIVHGPKNAAWDVDLGPVMLADWFHTEYFEIVKSVMAPNGNPRPASDNNLINGKNNFDCSTKAPGDKAPCTNNAGLSKFKFTPGKTHLLRLINTGADALQRFSIDGHNMTIISNDYVPVTPYTTNVVTLGVGQRADVLVKATYKSGSAFWMRANISTPCSATKNPNALAAIYYDGADTSKAPKSTAWNVPDPGTCANDDLAKTVPTFKIPAKTPTTTVNLDIGFFVNETKTFLWTLGGVSMRANLNQPILPLAQAGNFSYPKEWNVINFKDNEVIRVVVNNPTPASHPMHLHGHNMQILSEGPGNWDGSTVINPSNPQRRDVQMVRANGHYVFQYESDNPGVWPFHCHIAWHISGGLYASLLEKPSKISERQIPMVIKQTCDDWNAYTKKTAPLVIDSGV</sequence>
<feature type="chain" id="PRO_5040258160" description="laccase" evidence="14">
    <location>
        <begin position="20"/>
        <end position="591"/>
    </location>
</feature>
<keyword evidence="12" id="KW-0325">Glycoprotein</keyword>
<dbReference type="InterPro" id="IPR011706">
    <property type="entry name" value="Cu-oxidase_C"/>
</dbReference>
<feature type="domain" description="Plastocyanin-like" evidence="15">
    <location>
        <begin position="208"/>
        <end position="367"/>
    </location>
</feature>
<comment type="caution">
    <text evidence="18">The sequence shown here is derived from an EMBL/GenBank/DDBJ whole genome shotgun (WGS) entry which is preliminary data.</text>
</comment>
<keyword evidence="9" id="KW-0677">Repeat</keyword>
<dbReference type="CDD" id="cd13880">
    <property type="entry name" value="CuRO_2_MaLCC_like"/>
    <property type="match status" value="1"/>
</dbReference>
<evidence type="ECO:0000256" key="3">
    <source>
        <dbReference type="ARBA" id="ARBA00002075"/>
    </source>
</evidence>
<dbReference type="FunFam" id="2.60.40.420:FF:000021">
    <property type="entry name" value="Extracellular dihydrogeodin oxidase/laccase"/>
    <property type="match status" value="1"/>
</dbReference>
<dbReference type="InterPro" id="IPR033138">
    <property type="entry name" value="Cu_oxidase_CS"/>
</dbReference>
<dbReference type="PROSITE" id="PS00080">
    <property type="entry name" value="MULTICOPPER_OXIDASE2"/>
    <property type="match status" value="1"/>
</dbReference>
<dbReference type="EMBL" id="CAJVRL010000083">
    <property type="protein sequence ID" value="CAG8958579.1"/>
    <property type="molecule type" value="Genomic_DNA"/>
</dbReference>
<dbReference type="InterPro" id="IPR001117">
    <property type="entry name" value="Cu-oxidase_2nd"/>
</dbReference>
<evidence type="ECO:0000313" key="19">
    <source>
        <dbReference type="Proteomes" id="UP000696280"/>
    </source>
</evidence>
<evidence type="ECO:0000259" key="17">
    <source>
        <dbReference type="Pfam" id="PF07732"/>
    </source>
</evidence>
<feature type="domain" description="Plastocyanin-like" evidence="16">
    <location>
        <begin position="446"/>
        <end position="557"/>
    </location>
</feature>
<evidence type="ECO:0000256" key="10">
    <source>
        <dbReference type="ARBA" id="ARBA00023002"/>
    </source>
</evidence>
<dbReference type="InterPro" id="IPR008972">
    <property type="entry name" value="Cupredoxin"/>
</dbReference>
<dbReference type="InterPro" id="IPR002355">
    <property type="entry name" value="Cu_oxidase_Cu_BS"/>
</dbReference>
<keyword evidence="10" id="KW-0560">Oxidoreductase</keyword>
<dbReference type="EC" id="1.10.3.2" evidence="6"/>
<feature type="domain" description="Plastocyanin-like" evidence="17">
    <location>
        <begin position="81"/>
        <end position="198"/>
    </location>
</feature>
<dbReference type="GO" id="GO:0052716">
    <property type="term" value="F:hydroquinone:oxygen oxidoreductase activity"/>
    <property type="evidence" value="ECO:0007669"/>
    <property type="project" value="UniProtKB-EC"/>
</dbReference>
<evidence type="ECO:0000256" key="8">
    <source>
        <dbReference type="ARBA" id="ARBA00022723"/>
    </source>
</evidence>
<proteinExistence type="inferred from homology"/>
<feature type="signal peptide" evidence="14">
    <location>
        <begin position="1"/>
        <end position="19"/>
    </location>
</feature>
<evidence type="ECO:0000256" key="13">
    <source>
        <dbReference type="ARBA" id="ARBA00023185"/>
    </source>
</evidence>
<dbReference type="Pfam" id="PF07732">
    <property type="entry name" value="Cu-oxidase_3"/>
    <property type="match status" value="1"/>
</dbReference>
<dbReference type="Pfam" id="PF07731">
    <property type="entry name" value="Cu-oxidase_2"/>
    <property type="match status" value="1"/>
</dbReference>
<evidence type="ECO:0000256" key="5">
    <source>
        <dbReference type="ARBA" id="ARBA00010609"/>
    </source>
</evidence>
<comment type="subcellular location">
    <subcellularLocation>
        <location evidence="4">Secreted</location>
    </subcellularLocation>
</comment>
<dbReference type="Pfam" id="PF00394">
    <property type="entry name" value="Cu-oxidase"/>
    <property type="match status" value="1"/>
</dbReference>
<dbReference type="GO" id="GO:0005576">
    <property type="term" value="C:extracellular region"/>
    <property type="evidence" value="ECO:0007669"/>
    <property type="project" value="UniProtKB-SubCell"/>
</dbReference>
<dbReference type="Gene3D" id="2.60.40.420">
    <property type="entry name" value="Cupredoxins - blue copper proteins"/>
    <property type="match status" value="3"/>
</dbReference>
<evidence type="ECO:0000256" key="7">
    <source>
        <dbReference type="ARBA" id="ARBA00022525"/>
    </source>
</evidence>
<organism evidence="18 19">
    <name type="scientific">Hymenoscyphus fraxineus</name>
    <dbReference type="NCBI Taxonomy" id="746836"/>
    <lineage>
        <taxon>Eukaryota</taxon>
        <taxon>Fungi</taxon>
        <taxon>Dikarya</taxon>
        <taxon>Ascomycota</taxon>
        <taxon>Pezizomycotina</taxon>
        <taxon>Leotiomycetes</taxon>
        <taxon>Helotiales</taxon>
        <taxon>Helotiaceae</taxon>
        <taxon>Hymenoscyphus</taxon>
    </lineage>
</organism>
<dbReference type="OrthoDB" id="2121828at2759"/>
<comment type="cofactor">
    <cofactor evidence="2">
        <name>Cu cation</name>
        <dbReference type="ChEBI" id="CHEBI:23378"/>
    </cofactor>
</comment>
<dbReference type="SUPFAM" id="SSF49503">
    <property type="entry name" value="Cupredoxins"/>
    <property type="match status" value="3"/>
</dbReference>
<keyword evidence="13" id="KW-0439">Lignin degradation</keyword>
<name>A0A9N9PLM1_9HELO</name>
<dbReference type="InterPro" id="IPR011707">
    <property type="entry name" value="Cu-oxidase-like_N"/>
</dbReference>
<evidence type="ECO:0000256" key="1">
    <source>
        <dbReference type="ARBA" id="ARBA00000349"/>
    </source>
</evidence>
<keyword evidence="8" id="KW-0479">Metal-binding</keyword>
<dbReference type="CDD" id="cd13901">
    <property type="entry name" value="CuRO_3_MaLCC_like"/>
    <property type="match status" value="1"/>
</dbReference>
<evidence type="ECO:0000256" key="2">
    <source>
        <dbReference type="ARBA" id="ARBA00001935"/>
    </source>
</evidence>
<evidence type="ECO:0000256" key="6">
    <source>
        <dbReference type="ARBA" id="ARBA00012297"/>
    </source>
</evidence>
<evidence type="ECO:0000259" key="15">
    <source>
        <dbReference type="Pfam" id="PF00394"/>
    </source>
</evidence>
<gene>
    <name evidence="18" type="ORF">HYFRA_00009896</name>
</gene>
<dbReference type="PANTHER" id="PTHR11709:SF145">
    <property type="entry name" value="LCC1"/>
    <property type="match status" value="1"/>
</dbReference>
<evidence type="ECO:0000256" key="9">
    <source>
        <dbReference type="ARBA" id="ARBA00022737"/>
    </source>
</evidence>
<comment type="catalytic activity">
    <reaction evidence="1">
        <text>4 hydroquinone + O2 = 4 benzosemiquinone + 2 H2O</text>
        <dbReference type="Rhea" id="RHEA:11276"/>
        <dbReference type="ChEBI" id="CHEBI:15377"/>
        <dbReference type="ChEBI" id="CHEBI:15379"/>
        <dbReference type="ChEBI" id="CHEBI:17594"/>
        <dbReference type="ChEBI" id="CHEBI:17977"/>
        <dbReference type="EC" id="1.10.3.2"/>
    </reaction>
</comment>
<keyword evidence="11" id="KW-0186">Copper</keyword>
<evidence type="ECO:0000259" key="16">
    <source>
        <dbReference type="Pfam" id="PF07731"/>
    </source>
</evidence>
<dbReference type="Proteomes" id="UP000696280">
    <property type="component" value="Unassembled WGS sequence"/>
</dbReference>
<evidence type="ECO:0000256" key="12">
    <source>
        <dbReference type="ARBA" id="ARBA00023180"/>
    </source>
</evidence>
<dbReference type="AlphaFoldDB" id="A0A9N9PLM1"/>
<reference evidence="18" key="1">
    <citation type="submission" date="2021-07" db="EMBL/GenBank/DDBJ databases">
        <authorList>
            <person name="Durling M."/>
        </authorList>
    </citation>
    <scope>NUCLEOTIDE SEQUENCE</scope>
</reference>
<keyword evidence="14" id="KW-0732">Signal</keyword>
<dbReference type="InterPro" id="IPR045087">
    <property type="entry name" value="Cu-oxidase_fam"/>
</dbReference>
<protein>
    <recommendedName>
        <fullName evidence="6">laccase</fullName>
        <ecNumber evidence="6">1.10.3.2</ecNumber>
    </recommendedName>
</protein>
<evidence type="ECO:0000256" key="11">
    <source>
        <dbReference type="ARBA" id="ARBA00023008"/>
    </source>
</evidence>
<dbReference type="PROSITE" id="PS00079">
    <property type="entry name" value="MULTICOPPER_OXIDASE1"/>
    <property type="match status" value="1"/>
</dbReference>